<evidence type="ECO:0000313" key="1">
    <source>
        <dbReference type="EMBL" id="KZP29423.1"/>
    </source>
</evidence>
<gene>
    <name evidence="1" type="ORF">FIBSPDRAFT_192785</name>
</gene>
<dbReference type="OrthoDB" id="1534087at2759"/>
<protein>
    <submittedName>
        <fullName evidence="1">Uncharacterized protein</fullName>
    </submittedName>
</protein>
<dbReference type="EMBL" id="KV417498">
    <property type="protein sequence ID" value="KZP29423.1"/>
    <property type="molecule type" value="Genomic_DNA"/>
</dbReference>
<sequence length="70" mass="7851">MPSQPVPPEHFFGRYKLVSMLANLFIGNDQCRIAILGAGGRLLTIYRGQITGRHTNLPFSPFCPFFRGAR</sequence>
<dbReference type="AlphaFoldDB" id="A0A166SGH6"/>
<dbReference type="Proteomes" id="UP000076532">
    <property type="component" value="Unassembled WGS sequence"/>
</dbReference>
<name>A0A166SGH6_9AGAM</name>
<reference evidence="1 2" key="1">
    <citation type="journal article" date="2016" name="Mol. Biol. Evol.">
        <title>Comparative Genomics of Early-Diverging Mushroom-Forming Fungi Provides Insights into the Origins of Lignocellulose Decay Capabilities.</title>
        <authorList>
            <person name="Nagy L.G."/>
            <person name="Riley R."/>
            <person name="Tritt A."/>
            <person name="Adam C."/>
            <person name="Daum C."/>
            <person name="Floudas D."/>
            <person name="Sun H."/>
            <person name="Yadav J.S."/>
            <person name="Pangilinan J."/>
            <person name="Larsson K.H."/>
            <person name="Matsuura K."/>
            <person name="Barry K."/>
            <person name="Labutti K."/>
            <person name="Kuo R."/>
            <person name="Ohm R.A."/>
            <person name="Bhattacharya S.S."/>
            <person name="Shirouzu T."/>
            <person name="Yoshinaga Y."/>
            <person name="Martin F.M."/>
            <person name="Grigoriev I.V."/>
            <person name="Hibbett D.S."/>
        </authorList>
    </citation>
    <scope>NUCLEOTIDE SEQUENCE [LARGE SCALE GENOMIC DNA]</scope>
    <source>
        <strain evidence="1 2">CBS 109695</strain>
    </source>
</reference>
<proteinExistence type="predicted"/>
<evidence type="ECO:0000313" key="2">
    <source>
        <dbReference type="Proteomes" id="UP000076532"/>
    </source>
</evidence>
<organism evidence="1 2">
    <name type="scientific">Athelia psychrophila</name>
    <dbReference type="NCBI Taxonomy" id="1759441"/>
    <lineage>
        <taxon>Eukaryota</taxon>
        <taxon>Fungi</taxon>
        <taxon>Dikarya</taxon>
        <taxon>Basidiomycota</taxon>
        <taxon>Agaricomycotina</taxon>
        <taxon>Agaricomycetes</taxon>
        <taxon>Agaricomycetidae</taxon>
        <taxon>Atheliales</taxon>
        <taxon>Atheliaceae</taxon>
        <taxon>Athelia</taxon>
    </lineage>
</organism>
<keyword evidence="2" id="KW-1185">Reference proteome</keyword>
<accession>A0A166SGH6</accession>